<feature type="region of interest" description="Disordered" evidence="1">
    <location>
        <begin position="1"/>
        <end position="21"/>
    </location>
</feature>
<feature type="domain" description="eCIS core" evidence="2">
    <location>
        <begin position="125"/>
        <end position="200"/>
    </location>
</feature>
<evidence type="ECO:0000259" key="2">
    <source>
        <dbReference type="Pfam" id="PF13699"/>
    </source>
</evidence>
<sequence length="438" mass="45575">MSTAAPLITKAGKTRASTHTPVASPWLQRQCACGCGSSATTPATDRREDGASTGALQRKLAIGASNDALEQEAEQVAHQVLAAPGRPHAGAVAPRIQRYSGSAAQGAAAAPASVDTALAGSGRALEPALRQDMEQRFGHDFSRVRVHADAAAQTSARDVNAHAYTVGRDVVFGSGQYAPGTAAGRHLIAHELTHVVQQTGSSGEPTAGSAQTLHRYRSKGKDTIAFEGADETLKDAKTQPWVEHIDIQFDKAVVDDGHKAAAAAAGQLEPRMPTGTLKAKYSTASSSVPADIVMPIAGGSTMLGVGLTDRVKNSKVSRLEGLGYTDSENVRLGNLTDPVAKKGKGARYSASGAGTMNYAIFFKGIQAIHEGLLNTGSHACVHVGTRSLIRTLNHHTRIGVTTVSVSYSGAVLSDLCCHRKKTGNTSWNTNPCGSTKCP</sequence>
<organism evidence="3 4">
    <name type="scientific">Hydrogenophaga aromaticivorans</name>
    <dbReference type="NCBI Taxonomy" id="2610898"/>
    <lineage>
        <taxon>Bacteria</taxon>
        <taxon>Pseudomonadati</taxon>
        <taxon>Pseudomonadota</taxon>
        <taxon>Betaproteobacteria</taxon>
        <taxon>Burkholderiales</taxon>
        <taxon>Comamonadaceae</taxon>
        <taxon>Hydrogenophaga</taxon>
    </lineage>
</organism>
<dbReference type="Proteomes" id="UP000545507">
    <property type="component" value="Unassembled WGS sequence"/>
</dbReference>
<dbReference type="EMBL" id="VYGV01000006">
    <property type="protein sequence ID" value="NWF44507.1"/>
    <property type="molecule type" value="Genomic_DNA"/>
</dbReference>
<proteinExistence type="predicted"/>
<evidence type="ECO:0000313" key="4">
    <source>
        <dbReference type="Proteomes" id="UP000545507"/>
    </source>
</evidence>
<comment type="caution">
    <text evidence="3">The sequence shown here is derived from an EMBL/GenBank/DDBJ whole genome shotgun (WGS) entry which is preliminary data.</text>
</comment>
<keyword evidence="4" id="KW-1185">Reference proteome</keyword>
<dbReference type="Pfam" id="PF13699">
    <property type="entry name" value="eCIS_core"/>
    <property type="match status" value="1"/>
</dbReference>
<dbReference type="RefSeq" id="WP_177133760.1">
    <property type="nucleotide sequence ID" value="NZ_VYGV01000006.1"/>
</dbReference>
<evidence type="ECO:0000256" key="1">
    <source>
        <dbReference type="SAM" id="MobiDB-lite"/>
    </source>
</evidence>
<name>A0A7Y8GUV3_9BURK</name>
<gene>
    <name evidence="3" type="ORF">F3K02_04465</name>
</gene>
<accession>A0A7Y8GUV3</accession>
<evidence type="ECO:0000313" key="3">
    <source>
        <dbReference type="EMBL" id="NWF44507.1"/>
    </source>
</evidence>
<reference evidence="3 4" key="1">
    <citation type="submission" date="2019-09" db="EMBL/GenBank/DDBJ databases">
        <title>Hydrogenophaga aromatica sp. nov., isolated from a para-xylene-degrading enrichment culture.</title>
        <authorList>
            <person name="Tancsics A."/>
            <person name="Banerjee S."/>
        </authorList>
    </citation>
    <scope>NUCLEOTIDE SEQUENCE [LARGE SCALE GENOMIC DNA]</scope>
    <source>
        <strain evidence="3 4">D2P1</strain>
    </source>
</reference>
<dbReference type="AlphaFoldDB" id="A0A7Y8GUV3"/>
<dbReference type="InterPro" id="IPR025295">
    <property type="entry name" value="eCIS_core_dom"/>
</dbReference>
<protein>
    <submittedName>
        <fullName evidence="3">DUF4157 domain-containing protein</fullName>
    </submittedName>
</protein>